<dbReference type="FunFam" id="3.40.1120.10:FF:000001">
    <property type="entry name" value="Ribosomal protein L15"/>
    <property type="match status" value="1"/>
</dbReference>
<dbReference type="STRING" id="665912.M2T038"/>
<dbReference type="HOGENOM" id="CLU_080796_0_0_1"/>
<feature type="region of interest" description="Disordered" evidence="5">
    <location>
        <begin position="70"/>
        <end position="90"/>
    </location>
</feature>
<dbReference type="NCBIfam" id="NF003269">
    <property type="entry name" value="PRK04243.1"/>
    <property type="match status" value="1"/>
</dbReference>
<keyword evidence="2 4" id="KW-0689">Ribosomal protein</keyword>
<dbReference type="RefSeq" id="XP_007695684.1">
    <property type="nucleotide sequence ID" value="XM_007697494.1"/>
</dbReference>
<evidence type="ECO:0000256" key="5">
    <source>
        <dbReference type="SAM" id="MobiDB-lite"/>
    </source>
</evidence>
<organism evidence="6 7">
    <name type="scientific">Cochliobolus sativus (strain ND90Pr / ATCC 201652)</name>
    <name type="common">Common root rot and spot blotch fungus</name>
    <name type="synonym">Bipolaris sorokiniana</name>
    <dbReference type="NCBI Taxonomy" id="665912"/>
    <lineage>
        <taxon>Eukaryota</taxon>
        <taxon>Fungi</taxon>
        <taxon>Dikarya</taxon>
        <taxon>Ascomycota</taxon>
        <taxon>Pezizomycotina</taxon>
        <taxon>Dothideomycetes</taxon>
        <taxon>Pleosporomycetidae</taxon>
        <taxon>Pleosporales</taxon>
        <taxon>Pleosporineae</taxon>
        <taxon>Pleosporaceae</taxon>
        <taxon>Bipolaris</taxon>
    </lineage>
</organism>
<evidence type="ECO:0000313" key="6">
    <source>
        <dbReference type="EMBL" id="EMD67930.1"/>
    </source>
</evidence>
<dbReference type="InterPro" id="IPR000439">
    <property type="entry name" value="Ribosomal_eL15"/>
</dbReference>
<dbReference type="Pfam" id="PF00827">
    <property type="entry name" value="Ribosomal_L15e"/>
    <property type="match status" value="1"/>
</dbReference>
<sequence length="205" mass="24475">MGALKYVEELQKKKQSDMMRFLMRVRCWELRQLKVIHRASRPSRPDKARRLGYKAKQGYVIYRIRVRRGGRKRPAPKYTNKPTGKPTNQGINQLKYQRSLKSTAEERVGRRCANLRVLNSYWINQDSTYKYYEVICVDPQHKAIRRDPRINWIVKPVHKHRESRGLTATGKKSRGLGRGHKFNHTTAGRRKTWKRNNTLSLWRYR</sequence>
<evidence type="ECO:0000313" key="7">
    <source>
        <dbReference type="Proteomes" id="UP000016934"/>
    </source>
</evidence>
<evidence type="ECO:0000256" key="3">
    <source>
        <dbReference type="ARBA" id="ARBA00023274"/>
    </source>
</evidence>
<dbReference type="OrthoDB" id="10255148at2759"/>
<feature type="compositionally biased region" description="Polar residues" evidence="5">
    <location>
        <begin position="80"/>
        <end position="90"/>
    </location>
</feature>
<reference evidence="7" key="2">
    <citation type="journal article" date="2013" name="PLoS Genet.">
        <title>Comparative genome structure, secondary metabolite, and effector coding capacity across Cochliobolus pathogens.</title>
        <authorList>
            <person name="Condon B.J."/>
            <person name="Leng Y."/>
            <person name="Wu D."/>
            <person name="Bushley K.E."/>
            <person name="Ohm R.A."/>
            <person name="Otillar R."/>
            <person name="Martin J."/>
            <person name="Schackwitz W."/>
            <person name="Grimwood J."/>
            <person name="MohdZainudin N."/>
            <person name="Xue C."/>
            <person name="Wang R."/>
            <person name="Manning V.A."/>
            <person name="Dhillon B."/>
            <person name="Tu Z.J."/>
            <person name="Steffenson B.J."/>
            <person name="Salamov A."/>
            <person name="Sun H."/>
            <person name="Lowry S."/>
            <person name="LaButti K."/>
            <person name="Han J."/>
            <person name="Copeland A."/>
            <person name="Lindquist E."/>
            <person name="Barry K."/>
            <person name="Schmutz J."/>
            <person name="Baker S.E."/>
            <person name="Ciuffetti L.M."/>
            <person name="Grigoriev I.V."/>
            <person name="Zhong S."/>
            <person name="Turgeon B.G."/>
        </authorList>
    </citation>
    <scope>NUCLEOTIDE SEQUENCE [LARGE SCALE GENOMIC DNA]</scope>
    <source>
        <strain evidence="7">ND90Pr / ATCC 201652</strain>
    </source>
</reference>
<evidence type="ECO:0000256" key="1">
    <source>
        <dbReference type="ARBA" id="ARBA00006857"/>
    </source>
</evidence>
<proteinExistence type="inferred from homology"/>
<dbReference type="GO" id="GO:0002181">
    <property type="term" value="P:cytoplasmic translation"/>
    <property type="evidence" value="ECO:0007669"/>
    <property type="project" value="TreeGrafter"/>
</dbReference>
<dbReference type="GO" id="GO:0003723">
    <property type="term" value="F:RNA binding"/>
    <property type="evidence" value="ECO:0007669"/>
    <property type="project" value="TreeGrafter"/>
</dbReference>
<evidence type="ECO:0000256" key="2">
    <source>
        <dbReference type="ARBA" id="ARBA00022980"/>
    </source>
</evidence>
<keyword evidence="7" id="KW-1185">Reference proteome</keyword>
<dbReference type="InterPro" id="IPR012678">
    <property type="entry name" value="Ribosomal_uL23/eL15/eS24_sf"/>
</dbReference>
<dbReference type="SMART" id="SM01384">
    <property type="entry name" value="Ribosomal_L15e"/>
    <property type="match status" value="1"/>
</dbReference>
<comment type="similarity">
    <text evidence="1 4">Belongs to the eukaryotic ribosomal protein eL15 family.</text>
</comment>
<dbReference type="InterPro" id="IPR024794">
    <property type="entry name" value="Rbsml_eL15_core_dom_sf"/>
</dbReference>
<dbReference type="EMBL" id="KB445638">
    <property type="protein sequence ID" value="EMD67930.1"/>
    <property type="molecule type" value="Genomic_DNA"/>
</dbReference>
<dbReference type="AlphaFoldDB" id="M2T038"/>
<name>M2T038_COCSN</name>
<protein>
    <recommendedName>
        <fullName evidence="4">Ribosomal protein L15</fullName>
    </recommendedName>
</protein>
<keyword evidence="3 4" id="KW-0687">Ribonucleoprotein</keyword>
<dbReference type="SUPFAM" id="SSF54189">
    <property type="entry name" value="Ribosomal proteins S24e, L23 and L15e"/>
    <property type="match status" value="1"/>
</dbReference>
<dbReference type="PROSITE" id="PS01194">
    <property type="entry name" value="RIBOSOMAL_L15E"/>
    <property type="match status" value="1"/>
</dbReference>
<feature type="compositionally biased region" description="Basic residues" evidence="5">
    <location>
        <begin position="171"/>
        <end position="188"/>
    </location>
</feature>
<gene>
    <name evidence="6" type="ORF">COCSADRAFT_133030</name>
</gene>
<dbReference type="InterPro" id="IPR020925">
    <property type="entry name" value="Ribosomal_eL15_CS"/>
</dbReference>
<dbReference type="GeneID" id="19130881"/>
<feature type="region of interest" description="Disordered" evidence="5">
    <location>
        <begin position="163"/>
        <end position="188"/>
    </location>
</feature>
<evidence type="ECO:0000256" key="4">
    <source>
        <dbReference type="RuleBase" id="RU000663"/>
    </source>
</evidence>
<dbReference type="PANTHER" id="PTHR11847:SF4">
    <property type="entry name" value="LARGE RIBOSOMAL SUBUNIT PROTEIN EL15"/>
    <property type="match status" value="1"/>
</dbReference>
<accession>M2T038</accession>
<dbReference type="OMA" id="YIRDAWK"/>
<dbReference type="GO" id="GO:0022625">
    <property type="term" value="C:cytosolic large ribosomal subunit"/>
    <property type="evidence" value="ECO:0007669"/>
    <property type="project" value="TreeGrafter"/>
</dbReference>
<dbReference type="Gene3D" id="3.40.1120.10">
    <property type="entry name" value="Ribosomal protein l15e"/>
    <property type="match status" value="1"/>
</dbReference>
<reference evidence="6 7" key="1">
    <citation type="journal article" date="2012" name="PLoS Pathog.">
        <title>Diverse lifestyles and strategies of plant pathogenesis encoded in the genomes of eighteen Dothideomycetes fungi.</title>
        <authorList>
            <person name="Ohm R.A."/>
            <person name="Feau N."/>
            <person name="Henrissat B."/>
            <person name="Schoch C.L."/>
            <person name="Horwitz B.A."/>
            <person name="Barry K.W."/>
            <person name="Condon B.J."/>
            <person name="Copeland A.C."/>
            <person name="Dhillon B."/>
            <person name="Glaser F."/>
            <person name="Hesse C.N."/>
            <person name="Kosti I."/>
            <person name="LaButti K."/>
            <person name="Lindquist E.A."/>
            <person name="Lucas S."/>
            <person name="Salamov A.A."/>
            <person name="Bradshaw R.E."/>
            <person name="Ciuffetti L."/>
            <person name="Hamelin R.C."/>
            <person name="Kema G.H.J."/>
            <person name="Lawrence C."/>
            <person name="Scott J.A."/>
            <person name="Spatafora J.W."/>
            <person name="Turgeon B.G."/>
            <person name="de Wit P.J.G.M."/>
            <person name="Zhong S."/>
            <person name="Goodwin S.B."/>
            <person name="Grigoriev I.V."/>
        </authorList>
    </citation>
    <scope>NUCLEOTIDE SEQUENCE [LARGE SCALE GENOMIC DNA]</scope>
    <source>
        <strain evidence="7">ND90Pr / ATCC 201652</strain>
    </source>
</reference>
<dbReference type="GO" id="GO:0003735">
    <property type="term" value="F:structural constituent of ribosome"/>
    <property type="evidence" value="ECO:0007669"/>
    <property type="project" value="InterPro"/>
</dbReference>
<dbReference type="eggNOG" id="KOG1678">
    <property type="taxonomic scope" value="Eukaryota"/>
</dbReference>
<dbReference type="Proteomes" id="UP000016934">
    <property type="component" value="Unassembled WGS sequence"/>
</dbReference>
<dbReference type="PANTHER" id="PTHR11847">
    <property type="entry name" value="RIBOSOMAL PROTEIN L15"/>
    <property type="match status" value="1"/>
</dbReference>
<dbReference type="KEGG" id="bsc:COCSADRAFT_133030"/>